<dbReference type="Gene3D" id="3.60.15.10">
    <property type="entry name" value="Ribonuclease Z/Hydroxyacylglutathione hydrolase-like"/>
    <property type="match status" value="1"/>
</dbReference>
<dbReference type="Proteomes" id="UP000244081">
    <property type="component" value="Unassembled WGS sequence"/>
</dbReference>
<dbReference type="InterPro" id="IPR055132">
    <property type="entry name" value="RNase_J_b_CASP"/>
</dbReference>
<dbReference type="Pfam" id="PF22505">
    <property type="entry name" value="RNase_J_b_CASP"/>
    <property type="match status" value="1"/>
</dbReference>
<dbReference type="InterPro" id="IPR036866">
    <property type="entry name" value="RibonucZ/Hydroxyglut_hydro"/>
</dbReference>
<keyword evidence="5" id="KW-0269">Exonuclease</keyword>
<evidence type="ECO:0000256" key="6">
    <source>
        <dbReference type="ARBA" id="ARBA00022884"/>
    </source>
</evidence>
<dbReference type="InterPro" id="IPR041636">
    <property type="entry name" value="RNase_J_C"/>
</dbReference>
<dbReference type="PANTHER" id="PTHR43694">
    <property type="entry name" value="RIBONUCLEASE J"/>
    <property type="match status" value="1"/>
</dbReference>
<feature type="domain" description="Metallo-beta-lactamase" evidence="7">
    <location>
        <begin position="19"/>
        <end position="217"/>
    </location>
</feature>
<evidence type="ECO:0000259" key="7">
    <source>
        <dbReference type="SMART" id="SM00849"/>
    </source>
</evidence>
<evidence type="ECO:0000256" key="1">
    <source>
        <dbReference type="ARBA" id="ARBA00022722"/>
    </source>
</evidence>
<organism evidence="8 9">
    <name type="scientific">Breoghania corrubedonensis</name>
    <dbReference type="NCBI Taxonomy" id="665038"/>
    <lineage>
        <taxon>Bacteria</taxon>
        <taxon>Pseudomonadati</taxon>
        <taxon>Pseudomonadota</taxon>
        <taxon>Alphaproteobacteria</taxon>
        <taxon>Hyphomicrobiales</taxon>
        <taxon>Stappiaceae</taxon>
        <taxon>Breoghania</taxon>
    </lineage>
</organism>
<dbReference type="Pfam" id="PF07521">
    <property type="entry name" value="RMMBL"/>
    <property type="match status" value="1"/>
</dbReference>
<evidence type="ECO:0000313" key="9">
    <source>
        <dbReference type="Proteomes" id="UP000244081"/>
    </source>
</evidence>
<keyword evidence="1" id="KW-0540">Nuclease</keyword>
<dbReference type="SMART" id="SM00849">
    <property type="entry name" value="Lactamase_B"/>
    <property type="match status" value="1"/>
</dbReference>
<keyword evidence="2" id="KW-0479">Metal-binding</keyword>
<dbReference type="RefSeq" id="WP_107989928.1">
    <property type="nucleotide sequence ID" value="NZ_QAYG01000003.1"/>
</dbReference>
<dbReference type="InterPro" id="IPR011108">
    <property type="entry name" value="RMMBL"/>
</dbReference>
<name>A0A2T5VBJ8_9HYPH</name>
<dbReference type="Gene3D" id="3.40.50.10710">
    <property type="entry name" value="Metallo-hydrolase/oxidoreductase"/>
    <property type="match status" value="1"/>
</dbReference>
<dbReference type="GO" id="GO:0003723">
    <property type="term" value="F:RNA binding"/>
    <property type="evidence" value="ECO:0007669"/>
    <property type="project" value="UniProtKB-KW"/>
</dbReference>
<dbReference type="OrthoDB" id="9770211at2"/>
<dbReference type="GO" id="GO:0004527">
    <property type="term" value="F:exonuclease activity"/>
    <property type="evidence" value="ECO:0007669"/>
    <property type="project" value="UniProtKB-KW"/>
</dbReference>
<keyword evidence="3" id="KW-0378">Hydrolase</keyword>
<keyword evidence="6" id="KW-0694">RNA-binding</keyword>
<evidence type="ECO:0000256" key="5">
    <source>
        <dbReference type="ARBA" id="ARBA00022839"/>
    </source>
</evidence>
<dbReference type="AlphaFoldDB" id="A0A2T5VBJ8"/>
<reference evidence="8 9" key="1">
    <citation type="submission" date="2018-04" db="EMBL/GenBank/DDBJ databases">
        <title>Genomic Encyclopedia of Archaeal and Bacterial Type Strains, Phase II (KMG-II): from individual species to whole genera.</title>
        <authorList>
            <person name="Goeker M."/>
        </authorList>
    </citation>
    <scope>NUCLEOTIDE SEQUENCE [LARGE SCALE GENOMIC DNA]</scope>
    <source>
        <strain evidence="8 9">DSM 23382</strain>
    </source>
</reference>
<proteinExistence type="predicted"/>
<dbReference type="CDD" id="cd07714">
    <property type="entry name" value="RNaseJ_MBL-fold"/>
    <property type="match status" value="1"/>
</dbReference>
<dbReference type="Pfam" id="PF00753">
    <property type="entry name" value="Lactamase_B"/>
    <property type="match status" value="1"/>
</dbReference>
<dbReference type="SUPFAM" id="SSF56281">
    <property type="entry name" value="Metallo-hydrolase/oxidoreductase"/>
    <property type="match status" value="1"/>
</dbReference>
<dbReference type="PANTHER" id="PTHR43694:SF1">
    <property type="entry name" value="RIBONUCLEASE J"/>
    <property type="match status" value="1"/>
</dbReference>
<comment type="caution">
    <text evidence="8">The sequence shown here is derived from an EMBL/GenBank/DDBJ whole genome shotgun (WGS) entry which is preliminary data.</text>
</comment>
<keyword evidence="9" id="KW-1185">Reference proteome</keyword>
<gene>
    <name evidence="8" type="ORF">C8N35_103310</name>
</gene>
<dbReference type="InterPro" id="IPR001279">
    <property type="entry name" value="Metallo-B-lactamas"/>
</dbReference>
<evidence type="ECO:0000256" key="3">
    <source>
        <dbReference type="ARBA" id="ARBA00022801"/>
    </source>
</evidence>
<dbReference type="Pfam" id="PF17770">
    <property type="entry name" value="RNase_J_C"/>
    <property type="match status" value="1"/>
</dbReference>
<accession>A0A2T5VBJ8</accession>
<sequence>MTDTAELVFCPLGGVGEIGMNMGLYGFGPAKSRIWLMVDCGVSFAGPDLPGIDLIFPDIRFIEGERKNLAGIVITHAHEDHYGALMDLWPRLQAPLYVTPFTAGLLKAKVYGHGGLDIPVNVVEQGARFDVGPFDIELVAMSHSIPEPTALAIRTKLGTVLHSGDWKIDPQPGIGKPIDLKRLGEIGGEGVLALVSDSTNAVREGVSPSEADVAKSLTEIIRGAKHRVAVTTFASNVARLKSVALAAEECDRDVVVIGRAMKRTVDVATELGYMEGVKPFLDEEAYGYLPRDKVLALCTGSQGEARAALARIAGDDHRSITLNSGDMVIFSSRTIPGNERAVNSIINSLVADGINVVTDRDGLVHVSGHPRLGEMQELYGLIRPQIAVPVHGEALHLAAHARFARKQGVKTVLSGYNGTVLRLAPGKPEAIAEVPVGRLVMDGTMLVAPEVSGVAERRRLSFAGVVIASVVLDKAGNFVADTEVAVLGLPDVDAEGDDFEDVIVDAIEGAVESIPRKRRKDPELVREAARRAARAAVVQRWGKKPVCKILVSVID</sequence>
<dbReference type="GO" id="GO:0046872">
    <property type="term" value="F:metal ion binding"/>
    <property type="evidence" value="ECO:0007669"/>
    <property type="project" value="UniProtKB-KW"/>
</dbReference>
<protein>
    <submittedName>
        <fullName evidence="8">Ribonuclease J</fullName>
    </submittedName>
</protein>
<dbReference type="InterPro" id="IPR042173">
    <property type="entry name" value="RNase_J_2"/>
</dbReference>
<evidence type="ECO:0000313" key="8">
    <source>
        <dbReference type="EMBL" id="PTW61127.1"/>
    </source>
</evidence>
<evidence type="ECO:0000256" key="4">
    <source>
        <dbReference type="ARBA" id="ARBA00022833"/>
    </source>
</evidence>
<keyword evidence="4" id="KW-0862">Zinc</keyword>
<evidence type="ECO:0000256" key="2">
    <source>
        <dbReference type="ARBA" id="ARBA00022723"/>
    </source>
</evidence>
<dbReference type="EMBL" id="QAYG01000003">
    <property type="protein sequence ID" value="PTW61127.1"/>
    <property type="molecule type" value="Genomic_DNA"/>
</dbReference>
<dbReference type="Gene3D" id="3.10.20.580">
    <property type="match status" value="1"/>
</dbReference>